<evidence type="ECO:0000259" key="3">
    <source>
        <dbReference type="Pfam" id="PF01408"/>
    </source>
</evidence>
<dbReference type="Pfam" id="PF01408">
    <property type="entry name" value="GFO_IDH_MocA"/>
    <property type="match status" value="1"/>
</dbReference>
<dbReference type="GO" id="GO:0016491">
    <property type="term" value="F:oxidoreductase activity"/>
    <property type="evidence" value="ECO:0007669"/>
    <property type="project" value="UniProtKB-KW"/>
</dbReference>
<evidence type="ECO:0000256" key="2">
    <source>
        <dbReference type="ARBA" id="ARBA00023002"/>
    </source>
</evidence>
<comment type="caution">
    <text evidence="4">The sequence shown here is derived from an EMBL/GenBank/DDBJ whole genome shotgun (WGS) entry which is preliminary data.</text>
</comment>
<dbReference type="InterPro" id="IPR051317">
    <property type="entry name" value="Gfo/Idh/MocA_oxidoreduct"/>
</dbReference>
<dbReference type="AlphaFoldDB" id="A0A5J4QLA8"/>
<accession>A0A5J4QLA8</accession>
<sequence>MSDSKSVINTGLFAYGMSGKIFHAPFLDKHTGFNLYAVSERNTKKAQKDYPYLISYDSADELLNDDAIELVVVNTPSHL</sequence>
<dbReference type="EC" id="1.-.-.-" evidence="4"/>
<proteinExistence type="inferred from homology"/>
<protein>
    <submittedName>
        <fullName evidence="4">Putative oxidoreductase YhhX</fullName>
        <ecNumber evidence="4">1.-.-.-</ecNumber>
    </submittedName>
</protein>
<comment type="similarity">
    <text evidence="1">Belongs to the Gfo/Idh/MocA family.</text>
</comment>
<dbReference type="PANTHER" id="PTHR43708">
    <property type="entry name" value="CONSERVED EXPRESSED OXIDOREDUCTASE (EUROFUNG)"/>
    <property type="match status" value="1"/>
</dbReference>
<dbReference type="Gene3D" id="3.40.50.720">
    <property type="entry name" value="NAD(P)-binding Rossmann-like Domain"/>
    <property type="match status" value="1"/>
</dbReference>
<keyword evidence="2 4" id="KW-0560">Oxidoreductase</keyword>
<dbReference type="InterPro" id="IPR036291">
    <property type="entry name" value="NAD(P)-bd_dom_sf"/>
</dbReference>
<dbReference type="GO" id="GO:0000166">
    <property type="term" value="F:nucleotide binding"/>
    <property type="evidence" value="ECO:0007669"/>
    <property type="project" value="InterPro"/>
</dbReference>
<dbReference type="EMBL" id="SNRY01003240">
    <property type="protein sequence ID" value="KAA6321701.1"/>
    <property type="molecule type" value="Genomic_DNA"/>
</dbReference>
<reference evidence="4" key="1">
    <citation type="submission" date="2019-03" db="EMBL/GenBank/DDBJ databases">
        <title>Single cell metagenomics reveals metabolic interactions within the superorganism composed of flagellate Streblomastix strix and complex community of Bacteroidetes bacteria on its surface.</title>
        <authorList>
            <person name="Treitli S.C."/>
            <person name="Kolisko M."/>
            <person name="Husnik F."/>
            <person name="Keeling P."/>
            <person name="Hampl V."/>
        </authorList>
    </citation>
    <scope>NUCLEOTIDE SEQUENCE</scope>
    <source>
        <strain evidence="4">STM</strain>
    </source>
</reference>
<name>A0A5J4QLA8_9ZZZZ</name>
<dbReference type="InterPro" id="IPR000683">
    <property type="entry name" value="Gfo/Idh/MocA-like_OxRdtase_N"/>
</dbReference>
<evidence type="ECO:0000313" key="4">
    <source>
        <dbReference type="EMBL" id="KAA6321701.1"/>
    </source>
</evidence>
<dbReference type="PANTHER" id="PTHR43708:SF5">
    <property type="entry name" value="CONSERVED EXPRESSED OXIDOREDUCTASE (EUROFUNG)-RELATED"/>
    <property type="match status" value="1"/>
</dbReference>
<evidence type="ECO:0000256" key="1">
    <source>
        <dbReference type="ARBA" id="ARBA00010928"/>
    </source>
</evidence>
<feature type="non-terminal residue" evidence="4">
    <location>
        <position position="79"/>
    </location>
</feature>
<dbReference type="SUPFAM" id="SSF51735">
    <property type="entry name" value="NAD(P)-binding Rossmann-fold domains"/>
    <property type="match status" value="1"/>
</dbReference>
<organism evidence="4">
    <name type="scientific">termite gut metagenome</name>
    <dbReference type="NCBI Taxonomy" id="433724"/>
    <lineage>
        <taxon>unclassified sequences</taxon>
        <taxon>metagenomes</taxon>
        <taxon>organismal metagenomes</taxon>
    </lineage>
</organism>
<feature type="domain" description="Gfo/Idh/MocA-like oxidoreductase N-terminal" evidence="3">
    <location>
        <begin position="10"/>
        <end position="78"/>
    </location>
</feature>
<gene>
    <name evidence="4" type="ORF">EZS27_028676</name>
</gene>